<dbReference type="Proteomes" id="UP000215914">
    <property type="component" value="Chromosome 14"/>
</dbReference>
<feature type="signal peptide" evidence="1">
    <location>
        <begin position="1"/>
        <end position="18"/>
    </location>
</feature>
<dbReference type="InParanoid" id="A0A251SIR7"/>
<keyword evidence="1" id="KW-0732">Signal</keyword>
<keyword evidence="3" id="KW-1185">Reference proteome</keyword>
<gene>
    <name evidence="2" type="ORF">HannXRQ_Chr14g0433751</name>
</gene>
<proteinExistence type="predicted"/>
<evidence type="ECO:0000313" key="2">
    <source>
        <dbReference type="EMBL" id="OTF97360.1"/>
    </source>
</evidence>
<reference evidence="3" key="1">
    <citation type="journal article" date="2017" name="Nature">
        <title>The sunflower genome provides insights into oil metabolism, flowering and Asterid evolution.</title>
        <authorList>
            <person name="Badouin H."/>
            <person name="Gouzy J."/>
            <person name="Grassa C.J."/>
            <person name="Murat F."/>
            <person name="Staton S.E."/>
            <person name="Cottret L."/>
            <person name="Lelandais-Briere C."/>
            <person name="Owens G.L."/>
            <person name="Carrere S."/>
            <person name="Mayjonade B."/>
            <person name="Legrand L."/>
            <person name="Gill N."/>
            <person name="Kane N.C."/>
            <person name="Bowers J.E."/>
            <person name="Hubner S."/>
            <person name="Bellec A."/>
            <person name="Berard A."/>
            <person name="Berges H."/>
            <person name="Blanchet N."/>
            <person name="Boniface M.C."/>
            <person name="Brunel D."/>
            <person name="Catrice O."/>
            <person name="Chaidir N."/>
            <person name="Claudel C."/>
            <person name="Donnadieu C."/>
            <person name="Faraut T."/>
            <person name="Fievet G."/>
            <person name="Helmstetter N."/>
            <person name="King M."/>
            <person name="Knapp S.J."/>
            <person name="Lai Z."/>
            <person name="Le Paslier M.C."/>
            <person name="Lippi Y."/>
            <person name="Lorenzon L."/>
            <person name="Mandel J.R."/>
            <person name="Marage G."/>
            <person name="Marchand G."/>
            <person name="Marquand E."/>
            <person name="Bret-Mestries E."/>
            <person name="Morien E."/>
            <person name="Nambeesan S."/>
            <person name="Nguyen T."/>
            <person name="Pegot-Espagnet P."/>
            <person name="Pouilly N."/>
            <person name="Raftis F."/>
            <person name="Sallet E."/>
            <person name="Schiex T."/>
            <person name="Thomas J."/>
            <person name="Vandecasteele C."/>
            <person name="Vares D."/>
            <person name="Vear F."/>
            <person name="Vautrin S."/>
            <person name="Crespi M."/>
            <person name="Mangin B."/>
            <person name="Burke J.M."/>
            <person name="Salse J."/>
            <person name="Munos S."/>
            <person name="Vincourt P."/>
            <person name="Rieseberg L.H."/>
            <person name="Langlade N.B."/>
        </authorList>
    </citation>
    <scope>NUCLEOTIDE SEQUENCE [LARGE SCALE GENOMIC DNA]</scope>
    <source>
        <strain evidence="3">cv. SF193</strain>
    </source>
</reference>
<feature type="chain" id="PRO_5013327115" evidence="1">
    <location>
        <begin position="19"/>
        <end position="118"/>
    </location>
</feature>
<evidence type="ECO:0000256" key="1">
    <source>
        <dbReference type="SAM" id="SignalP"/>
    </source>
</evidence>
<accession>A0A251SIR7</accession>
<dbReference type="EMBL" id="CM007903">
    <property type="protein sequence ID" value="OTF97360.1"/>
    <property type="molecule type" value="Genomic_DNA"/>
</dbReference>
<dbReference type="AlphaFoldDB" id="A0A251SIR7"/>
<protein>
    <submittedName>
        <fullName evidence="2">Uncharacterized protein</fullName>
    </submittedName>
</protein>
<organism evidence="2 3">
    <name type="scientific">Helianthus annuus</name>
    <name type="common">Common sunflower</name>
    <dbReference type="NCBI Taxonomy" id="4232"/>
    <lineage>
        <taxon>Eukaryota</taxon>
        <taxon>Viridiplantae</taxon>
        <taxon>Streptophyta</taxon>
        <taxon>Embryophyta</taxon>
        <taxon>Tracheophyta</taxon>
        <taxon>Spermatophyta</taxon>
        <taxon>Magnoliopsida</taxon>
        <taxon>eudicotyledons</taxon>
        <taxon>Gunneridae</taxon>
        <taxon>Pentapetalae</taxon>
        <taxon>asterids</taxon>
        <taxon>campanulids</taxon>
        <taxon>Asterales</taxon>
        <taxon>Asteraceae</taxon>
        <taxon>Asteroideae</taxon>
        <taxon>Heliantheae alliance</taxon>
        <taxon>Heliantheae</taxon>
        <taxon>Helianthus</taxon>
    </lineage>
</organism>
<evidence type="ECO:0000313" key="3">
    <source>
        <dbReference type="Proteomes" id="UP000215914"/>
    </source>
</evidence>
<name>A0A251SIR7_HELAN</name>
<sequence length="118" mass="13449">MMNSLARRLSLACSSVSAFHLTFSWLPVSTITDKVLTAYHMKKILKYHGVCSDHCIEDCAWLKTRIDRTENRQRVLIVTSESDARIPMIQKLHIYPGNVTCILLPDGRLGLSRARCFI</sequence>